<keyword evidence="2" id="KW-0804">Transcription</keyword>
<dbReference type="InterPro" id="IPR013196">
    <property type="entry name" value="HTH_11"/>
</dbReference>
<dbReference type="PANTHER" id="PTHR34580:SF3">
    <property type="entry name" value="PROTEIN PAFB"/>
    <property type="match status" value="1"/>
</dbReference>
<comment type="caution">
    <text evidence="4">The sequence shown here is derived from an EMBL/GenBank/DDBJ whole genome shotgun (WGS) entry which is preliminary data.</text>
</comment>
<dbReference type="GO" id="GO:0003700">
    <property type="term" value="F:DNA-binding transcription factor activity"/>
    <property type="evidence" value="ECO:0007669"/>
    <property type="project" value="InterPro"/>
</dbReference>
<evidence type="ECO:0000256" key="1">
    <source>
        <dbReference type="ARBA" id="ARBA00023015"/>
    </source>
</evidence>
<name>A0A7K1T1I9_9SPHI</name>
<dbReference type="Pfam" id="PF13280">
    <property type="entry name" value="WYL"/>
    <property type="match status" value="1"/>
</dbReference>
<evidence type="ECO:0000313" key="4">
    <source>
        <dbReference type="EMBL" id="MVN23419.1"/>
    </source>
</evidence>
<evidence type="ECO:0000259" key="3">
    <source>
        <dbReference type="PROSITE" id="PS51000"/>
    </source>
</evidence>
<dbReference type="InterPro" id="IPR026881">
    <property type="entry name" value="WYL_dom"/>
</dbReference>
<dbReference type="PROSITE" id="PS52050">
    <property type="entry name" value="WYL"/>
    <property type="match status" value="1"/>
</dbReference>
<dbReference type="PANTHER" id="PTHR34580">
    <property type="match status" value="1"/>
</dbReference>
<dbReference type="Pfam" id="PF08279">
    <property type="entry name" value="HTH_11"/>
    <property type="match status" value="1"/>
</dbReference>
<keyword evidence="5" id="KW-1185">Reference proteome</keyword>
<proteinExistence type="predicted"/>
<evidence type="ECO:0000313" key="5">
    <source>
        <dbReference type="Proteomes" id="UP000462014"/>
    </source>
</evidence>
<dbReference type="RefSeq" id="WP_157569635.1">
    <property type="nucleotide sequence ID" value="NZ_WPIK01000025.1"/>
</dbReference>
<dbReference type="SUPFAM" id="SSF46785">
    <property type="entry name" value="Winged helix' DNA-binding domain"/>
    <property type="match status" value="1"/>
</dbReference>
<keyword evidence="1" id="KW-0805">Transcription regulation</keyword>
<dbReference type="InterPro" id="IPR051534">
    <property type="entry name" value="CBASS_pafABC_assoc_protein"/>
</dbReference>
<dbReference type="InterPro" id="IPR057727">
    <property type="entry name" value="WCX_dom"/>
</dbReference>
<dbReference type="EMBL" id="WPIK01000025">
    <property type="protein sequence ID" value="MVN23419.1"/>
    <property type="molecule type" value="Genomic_DNA"/>
</dbReference>
<sequence length="312" mass="36393">MNRIDRISAILIQLQSRKVVKAQDIAARFNISLRTVYRDVKTLEEAGIPLIGEAGVGYSLMDGYRLPPVMFTLEEATAFITAEKLVEKLTDSANSDHYQSAMYKVKAVLRSAEKDFITNIDDRIAVLKAKRPPHLKEEVRPLQTILKAIADKKILSLNYFAYYKQEYTERYIEPVGIFYLDNYWHLIAWCKMREDYRDFRFDRITDLCITEQQYEDKHPSLKSYLEKMSPDKDLTEITVRVSLYAARHLGEQKYYHGFTGEKETADGMEMTFLTYSPEGFARWYLMFADYAQIISPQHLKERVRAIVSNISL</sequence>
<dbReference type="InterPro" id="IPR028349">
    <property type="entry name" value="PafC-like"/>
</dbReference>
<dbReference type="AlphaFoldDB" id="A0A7K1T1I9"/>
<dbReference type="Pfam" id="PF25583">
    <property type="entry name" value="WCX"/>
    <property type="match status" value="1"/>
</dbReference>
<gene>
    <name evidence="4" type="ORF">GO621_17995</name>
</gene>
<accession>A0A7K1T1I9</accession>
<dbReference type="PIRSF" id="PIRSF016838">
    <property type="entry name" value="PafC"/>
    <property type="match status" value="1"/>
</dbReference>
<dbReference type="InterPro" id="IPR001034">
    <property type="entry name" value="DeoR_HTH"/>
</dbReference>
<protein>
    <submittedName>
        <fullName evidence="4">WYL domain-containing protein</fullName>
    </submittedName>
</protein>
<dbReference type="PROSITE" id="PS51000">
    <property type="entry name" value="HTH_DEOR_2"/>
    <property type="match status" value="1"/>
</dbReference>
<dbReference type="Proteomes" id="UP000462014">
    <property type="component" value="Unassembled WGS sequence"/>
</dbReference>
<dbReference type="InterPro" id="IPR036390">
    <property type="entry name" value="WH_DNA-bd_sf"/>
</dbReference>
<evidence type="ECO:0000256" key="2">
    <source>
        <dbReference type="ARBA" id="ARBA00023163"/>
    </source>
</evidence>
<reference evidence="4 5" key="1">
    <citation type="submission" date="2019-12" db="EMBL/GenBank/DDBJ databases">
        <title>Mucilaginibacter sp. HMF7410 genome sequencing and assembly.</title>
        <authorList>
            <person name="Kang H."/>
            <person name="Cha I."/>
            <person name="Kim H."/>
            <person name="Joh K."/>
        </authorList>
    </citation>
    <scope>NUCLEOTIDE SEQUENCE [LARGE SCALE GENOMIC DNA]</scope>
    <source>
        <strain evidence="4 5">HMF7410</strain>
    </source>
</reference>
<dbReference type="InterPro" id="IPR036388">
    <property type="entry name" value="WH-like_DNA-bd_sf"/>
</dbReference>
<feature type="domain" description="HTH deoR-type" evidence="3">
    <location>
        <begin position="3"/>
        <end position="58"/>
    </location>
</feature>
<organism evidence="4 5">
    <name type="scientific">Mucilaginibacter arboris</name>
    <dbReference type="NCBI Taxonomy" id="2682090"/>
    <lineage>
        <taxon>Bacteria</taxon>
        <taxon>Pseudomonadati</taxon>
        <taxon>Bacteroidota</taxon>
        <taxon>Sphingobacteriia</taxon>
        <taxon>Sphingobacteriales</taxon>
        <taxon>Sphingobacteriaceae</taxon>
        <taxon>Mucilaginibacter</taxon>
    </lineage>
</organism>
<dbReference type="Gene3D" id="1.10.10.10">
    <property type="entry name" value="Winged helix-like DNA-binding domain superfamily/Winged helix DNA-binding domain"/>
    <property type="match status" value="1"/>
</dbReference>